<dbReference type="SMART" id="SM01004">
    <property type="entry name" value="ALAD"/>
    <property type="match status" value="1"/>
</dbReference>
<dbReference type="InterPro" id="IPR030656">
    <property type="entry name" value="ALAD_AS"/>
</dbReference>
<protein>
    <recommendedName>
        <fullName evidence="3">Delta-aminolevulinic acid dehydratase</fullName>
        <ecNumber evidence="3">4.2.1.24</ecNumber>
    </recommendedName>
</protein>
<evidence type="ECO:0000256" key="3">
    <source>
        <dbReference type="RuleBase" id="RU000515"/>
    </source>
</evidence>
<accession>A0ABX8RUA1</accession>
<comment type="function">
    <text evidence="2">Catalyzes an early step in the biosynthesis of tetrapyrroles. Binds two molecules of 5-aminolevulinate per subunit, each at a distinct site, and catalyzes their condensation to form porphobilinogen.</text>
</comment>
<evidence type="ECO:0000256" key="1">
    <source>
        <dbReference type="ARBA" id="ARBA00023239"/>
    </source>
</evidence>
<dbReference type="NCBIfam" id="NF006762">
    <property type="entry name" value="PRK09283.1"/>
    <property type="match status" value="1"/>
</dbReference>
<dbReference type="PANTHER" id="PTHR11458:SF0">
    <property type="entry name" value="DELTA-AMINOLEVULINIC ACID DEHYDRATASE"/>
    <property type="match status" value="1"/>
</dbReference>
<dbReference type="GO" id="GO:0004655">
    <property type="term" value="F:porphobilinogen synthase activity"/>
    <property type="evidence" value="ECO:0007669"/>
    <property type="project" value="UniProtKB-EC"/>
</dbReference>
<dbReference type="PANTHER" id="PTHR11458">
    <property type="entry name" value="DELTA-AMINOLEVULINIC ACID DEHYDRATASE"/>
    <property type="match status" value="1"/>
</dbReference>
<sequence length="336" mass="35916">MHDDLLTRERIRPRRSRVNPAVRRLTAETSVRAADLVLPVFVRENIAEPVPIASLPGVVQHSLHSVRKAAVEAAEAGVAGIMLFGIPDDQRKDDIGSAATDPDGILTAAIRAVIDEVGDGLVVMSDLCLDEFTSHGHCGVLDVAGRVDNDATLLRYAEMAALHAEAGVHMVGLSGMMDNQVSAVRDALDSAGSPDVSILAYAAKYSSALYGPFREAVNSSLQGDRRTYQMDYANAVEARREILSDIAQGADVVMVKPASLYLDIVRQAADLADVPVAAYQVSGEYAMIEAAAQRGWIDRESAIRESLTCIRRAGADIVFTYWAMAAASGPSSHTGR</sequence>
<evidence type="ECO:0000313" key="4">
    <source>
        <dbReference type="EMBL" id="QXN93219.1"/>
    </source>
</evidence>
<dbReference type="Pfam" id="PF00490">
    <property type="entry name" value="ALAD"/>
    <property type="match status" value="1"/>
</dbReference>
<dbReference type="EC" id="4.2.1.24" evidence="3"/>
<keyword evidence="1 3" id="KW-0456">Lyase</keyword>
<keyword evidence="5" id="KW-1185">Reference proteome</keyword>
<dbReference type="EMBL" id="CP078145">
    <property type="protein sequence ID" value="QXN93219.1"/>
    <property type="molecule type" value="Genomic_DNA"/>
</dbReference>
<organism evidence="4 5">
    <name type="scientific">Nocardia iowensis</name>
    <dbReference type="NCBI Taxonomy" id="204891"/>
    <lineage>
        <taxon>Bacteria</taxon>
        <taxon>Bacillati</taxon>
        <taxon>Actinomycetota</taxon>
        <taxon>Actinomycetes</taxon>
        <taxon>Mycobacteriales</taxon>
        <taxon>Nocardiaceae</taxon>
        <taxon>Nocardia</taxon>
    </lineage>
</organism>
<name>A0ABX8RUA1_NOCIO</name>
<proteinExistence type="predicted"/>
<dbReference type="RefSeq" id="WP_218475071.1">
    <property type="nucleotide sequence ID" value="NZ_BAABJN010000001.1"/>
</dbReference>
<comment type="subunit">
    <text evidence="3">Homooctamer.</text>
</comment>
<comment type="catalytic activity">
    <reaction evidence="3">
        <text>2 5-aminolevulinate = porphobilinogen + 2 H2O + H(+)</text>
        <dbReference type="Rhea" id="RHEA:24064"/>
        <dbReference type="ChEBI" id="CHEBI:15377"/>
        <dbReference type="ChEBI" id="CHEBI:15378"/>
        <dbReference type="ChEBI" id="CHEBI:58126"/>
        <dbReference type="ChEBI" id="CHEBI:356416"/>
        <dbReference type="EC" id="4.2.1.24"/>
    </reaction>
</comment>
<dbReference type="PIRSF" id="PIRSF001415">
    <property type="entry name" value="Porphbilin_synth"/>
    <property type="match status" value="1"/>
</dbReference>
<keyword evidence="3" id="KW-0627">Porphyrin biosynthesis</keyword>
<evidence type="ECO:0000313" key="5">
    <source>
        <dbReference type="Proteomes" id="UP000694257"/>
    </source>
</evidence>
<dbReference type="InterPro" id="IPR001731">
    <property type="entry name" value="ALAD"/>
</dbReference>
<dbReference type="Proteomes" id="UP000694257">
    <property type="component" value="Chromosome"/>
</dbReference>
<dbReference type="PROSITE" id="PS00169">
    <property type="entry name" value="D_ALA_DEHYDRATASE"/>
    <property type="match status" value="1"/>
</dbReference>
<evidence type="ECO:0000256" key="2">
    <source>
        <dbReference type="ARBA" id="ARBA00025628"/>
    </source>
</evidence>
<reference evidence="4 5" key="1">
    <citation type="submission" date="2021-07" db="EMBL/GenBank/DDBJ databases">
        <title>Whole Genome Sequence of Nocardia Iowensis.</title>
        <authorList>
            <person name="Lamm A."/>
            <person name="Collins-Fairclough A.M."/>
            <person name="Bunk B."/>
            <person name="Sproer C."/>
        </authorList>
    </citation>
    <scope>NUCLEOTIDE SEQUENCE [LARGE SCALE GENOMIC DNA]</scope>
    <source>
        <strain evidence="4 5">NRRL 5646</strain>
    </source>
</reference>
<gene>
    <name evidence="4" type="primary">hemB</name>
    <name evidence="4" type="ORF">KV110_09015</name>
</gene>